<evidence type="ECO:0000313" key="2">
    <source>
        <dbReference type="EMBL" id="MFC6590955.1"/>
    </source>
</evidence>
<evidence type="ECO:0000256" key="1">
    <source>
        <dbReference type="SAM" id="SignalP"/>
    </source>
</evidence>
<accession>A0ABW1Y9H4</accession>
<evidence type="ECO:0000313" key="3">
    <source>
        <dbReference type="Proteomes" id="UP001596297"/>
    </source>
</evidence>
<reference evidence="3" key="1">
    <citation type="journal article" date="2019" name="Int. J. Syst. Evol. Microbiol.">
        <title>The Global Catalogue of Microorganisms (GCM) 10K type strain sequencing project: providing services to taxonomists for standard genome sequencing and annotation.</title>
        <authorList>
            <consortium name="The Broad Institute Genomics Platform"/>
            <consortium name="The Broad Institute Genome Sequencing Center for Infectious Disease"/>
            <person name="Wu L."/>
            <person name="Ma J."/>
        </authorList>
    </citation>
    <scope>NUCLEOTIDE SEQUENCE [LARGE SCALE GENOMIC DNA]</scope>
    <source>
        <strain evidence="3">CGMCC 1.15772</strain>
    </source>
</reference>
<feature type="chain" id="PRO_5046164545" description="DUF2141 domain-containing protein" evidence="1">
    <location>
        <begin position="21"/>
        <end position="138"/>
    </location>
</feature>
<gene>
    <name evidence="2" type="ORF">ACFP81_02185</name>
</gene>
<proteinExistence type="predicted"/>
<feature type="signal peptide" evidence="1">
    <location>
        <begin position="1"/>
        <end position="20"/>
    </location>
</feature>
<protein>
    <recommendedName>
        <fullName evidence="4">DUF2141 domain-containing protein</fullName>
    </recommendedName>
</protein>
<comment type="caution">
    <text evidence="2">The sequence shown here is derived from an EMBL/GenBank/DDBJ whole genome shotgun (WGS) entry which is preliminary data.</text>
</comment>
<dbReference type="EMBL" id="JBHSWD010000001">
    <property type="protein sequence ID" value="MFC6590955.1"/>
    <property type="molecule type" value="Genomic_DNA"/>
</dbReference>
<dbReference type="Proteomes" id="UP001596297">
    <property type="component" value="Unassembled WGS sequence"/>
</dbReference>
<keyword evidence="1" id="KW-0732">Signal</keyword>
<keyword evidence="3" id="KW-1185">Reference proteome</keyword>
<organism evidence="2 3">
    <name type="scientific">Deinococcus lacus</name>
    <dbReference type="NCBI Taxonomy" id="392561"/>
    <lineage>
        <taxon>Bacteria</taxon>
        <taxon>Thermotogati</taxon>
        <taxon>Deinococcota</taxon>
        <taxon>Deinococci</taxon>
        <taxon>Deinococcales</taxon>
        <taxon>Deinococcaceae</taxon>
        <taxon>Deinococcus</taxon>
    </lineage>
</organism>
<name>A0ABW1Y9H4_9DEIO</name>
<evidence type="ECO:0008006" key="4">
    <source>
        <dbReference type="Google" id="ProtNLM"/>
    </source>
</evidence>
<dbReference type="RefSeq" id="WP_380081964.1">
    <property type="nucleotide sequence ID" value="NZ_JBHSWD010000001.1"/>
</dbReference>
<sequence length="138" mass="14471">MKHTHISALLAALLLPVALAHDTVSHGRVKAEFHTDALGSGREGLRTGDDTLVGVTLKVSDRPLAPDACRCQLLLYPGQPSARVRPEVISLSPRGAGLEGWVKVSAPGAYTLVLAGKPTAPGAFDAFRLEFPVMAGQP</sequence>